<evidence type="ECO:0000313" key="3">
    <source>
        <dbReference type="EMBL" id="KAK3692118.1"/>
    </source>
</evidence>
<comment type="caution">
    <text evidence="3">The sequence shown here is derived from an EMBL/GenBank/DDBJ whole genome shotgun (WGS) entry which is preliminary data.</text>
</comment>
<sequence>MTDLHITIDIILIALVQVAFFVIIAYWVYRIVPRLGGPPAAPVAVSGCQTMEPSGEIAIIVVIVFGFVFCFGYFFGKDSIVNFAQIMSAGKKSQAEPAPAPASSSSSAASPSPV</sequence>
<accession>A0AAE0XEW6</accession>
<evidence type="ECO:0000256" key="1">
    <source>
        <dbReference type="SAM" id="MobiDB-lite"/>
    </source>
</evidence>
<keyword evidence="2" id="KW-0472">Membrane</keyword>
<feature type="region of interest" description="Disordered" evidence="1">
    <location>
        <begin position="94"/>
        <end position="114"/>
    </location>
</feature>
<protein>
    <submittedName>
        <fullName evidence="3">Uncharacterized protein</fullName>
    </submittedName>
</protein>
<dbReference type="Proteomes" id="UP001270362">
    <property type="component" value="Unassembled WGS sequence"/>
</dbReference>
<dbReference type="AlphaFoldDB" id="A0AAE0XEW6"/>
<gene>
    <name evidence="3" type="ORF">B0T22DRAFT_486098</name>
</gene>
<feature type="compositionally biased region" description="Low complexity" evidence="1">
    <location>
        <begin position="101"/>
        <end position="114"/>
    </location>
</feature>
<organism evidence="3 4">
    <name type="scientific">Podospora appendiculata</name>
    <dbReference type="NCBI Taxonomy" id="314037"/>
    <lineage>
        <taxon>Eukaryota</taxon>
        <taxon>Fungi</taxon>
        <taxon>Dikarya</taxon>
        <taxon>Ascomycota</taxon>
        <taxon>Pezizomycotina</taxon>
        <taxon>Sordariomycetes</taxon>
        <taxon>Sordariomycetidae</taxon>
        <taxon>Sordariales</taxon>
        <taxon>Podosporaceae</taxon>
        <taxon>Podospora</taxon>
    </lineage>
</organism>
<keyword evidence="2" id="KW-0812">Transmembrane</keyword>
<feature type="transmembrane region" description="Helical" evidence="2">
    <location>
        <begin position="7"/>
        <end position="29"/>
    </location>
</feature>
<keyword evidence="4" id="KW-1185">Reference proteome</keyword>
<keyword evidence="2" id="KW-1133">Transmembrane helix</keyword>
<dbReference type="EMBL" id="JAULSO010000001">
    <property type="protein sequence ID" value="KAK3692118.1"/>
    <property type="molecule type" value="Genomic_DNA"/>
</dbReference>
<reference evidence="3" key="2">
    <citation type="submission" date="2023-06" db="EMBL/GenBank/DDBJ databases">
        <authorList>
            <consortium name="Lawrence Berkeley National Laboratory"/>
            <person name="Haridas S."/>
            <person name="Hensen N."/>
            <person name="Bonometti L."/>
            <person name="Westerberg I."/>
            <person name="Brannstrom I.O."/>
            <person name="Guillou S."/>
            <person name="Cros-Aarteil S."/>
            <person name="Calhoun S."/>
            <person name="Kuo A."/>
            <person name="Mondo S."/>
            <person name="Pangilinan J."/>
            <person name="Riley R."/>
            <person name="Labutti K."/>
            <person name="Andreopoulos B."/>
            <person name="Lipzen A."/>
            <person name="Chen C."/>
            <person name="Yanf M."/>
            <person name="Daum C."/>
            <person name="Ng V."/>
            <person name="Clum A."/>
            <person name="Steindorff A."/>
            <person name="Ohm R."/>
            <person name="Martin F."/>
            <person name="Silar P."/>
            <person name="Natvig D."/>
            <person name="Lalanne C."/>
            <person name="Gautier V."/>
            <person name="Ament-Velasquez S.L."/>
            <person name="Kruys A."/>
            <person name="Hutchinson M.I."/>
            <person name="Powell A.J."/>
            <person name="Barry K."/>
            <person name="Miller A.N."/>
            <person name="Grigoriev I.V."/>
            <person name="Debuchy R."/>
            <person name="Gladieux P."/>
            <person name="Thoren M.H."/>
            <person name="Johannesson H."/>
        </authorList>
    </citation>
    <scope>NUCLEOTIDE SEQUENCE</scope>
    <source>
        <strain evidence="3">CBS 314.62</strain>
    </source>
</reference>
<evidence type="ECO:0000256" key="2">
    <source>
        <dbReference type="SAM" id="Phobius"/>
    </source>
</evidence>
<name>A0AAE0XEW6_9PEZI</name>
<proteinExistence type="predicted"/>
<feature type="transmembrane region" description="Helical" evidence="2">
    <location>
        <begin position="57"/>
        <end position="76"/>
    </location>
</feature>
<reference evidence="3" key="1">
    <citation type="journal article" date="2023" name="Mol. Phylogenet. Evol.">
        <title>Genome-scale phylogeny and comparative genomics of the fungal order Sordariales.</title>
        <authorList>
            <person name="Hensen N."/>
            <person name="Bonometti L."/>
            <person name="Westerberg I."/>
            <person name="Brannstrom I.O."/>
            <person name="Guillou S."/>
            <person name="Cros-Aarteil S."/>
            <person name="Calhoun S."/>
            <person name="Haridas S."/>
            <person name="Kuo A."/>
            <person name="Mondo S."/>
            <person name="Pangilinan J."/>
            <person name="Riley R."/>
            <person name="LaButti K."/>
            <person name="Andreopoulos B."/>
            <person name="Lipzen A."/>
            <person name="Chen C."/>
            <person name="Yan M."/>
            <person name="Daum C."/>
            <person name="Ng V."/>
            <person name="Clum A."/>
            <person name="Steindorff A."/>
            <person name="Ohm R.A."/>
            <person name="Martin F."/>
            <person name="Silar P."/>
            <person name="Natvig D.O."/>
            <person name="Lalanne C."/>
            <person name="Gautier V."/>
            <person name="Ament-Velasquez S.L."/>
            <person name="Kruys A."/>
            <person name="Hutchinson M.I."/>
            <person name="Powell A.J."/>
            <person name="Barry K."/>
            <person name="Miller A.N."/>
            <person name="Grigoriev I.V."/>
            <person name="Debuchy R."/>
            <person name="Gladieux P."/>
            <person name="Hiltunen Thoren M."/>
            <person name="Johannesson H."/>
        </authorList>
    </citation>
    <scope>NUCLEOTIDE SEQUENCE</scope>
    <source>
        <strain evidence="3">CBS 314.62</strain>
    </source>
</reference>
<evidence type="ECO:0000313" key="4">
    <source>
        <dbReference type="Proteomes" id="UP001270362"/>
    </source>
</evidence>